<feature type="coiled-coil region" evidence="14">
    <location>
        <begin position="224"/>
        <end position="251"/>
    </location>
</feature>
<evidence type="ECO:0000256" key="6">
    <source>
        <dbReference type="ARBA" id="ARBA00022741"/>
    </source>
</evidence>
<name>W6SEF4_9CLOT</name>
<dbReference type="FunFam" id="3.90.640.10:FF:000003">
    <property type="entry name" value="Molecular chaperone DnaK"/>
    <property type="match status" value="1"/>
</dbReference>
<dbReference type="Pfam" id="PF00012">
    <property type="entry name" value="HSP70"/>
    <property type="match status" value="1"/>
</dbReference>
<dbReference type="KEGG" id="clt:CM240_0866"/>
<evidence type="ECO:0000256" key="13">
    <source>
        <dbReference type="RuleBase" id="RU003322"/>
    </source>
</evidence>
<dbReference type="HOGENOM" id="CLU_005965_2_4_9"/>
<dbReference type="SUPFAM" id="SSF53067">
    <property type="entry name" value="Actin-like ATPase domain"/>
    <property type="match status" value="2"/>
</dbReference>
<evidence type="ECO:0000313" key="16">
    <source>
        <dbReference type="Proteomes" id="UP000019426"/>
    </source>
</evidence>
<keyword evidence="5" id="KW-0597">Phosphoprotein</keyword>
<comment type="similarity">
    <text evidence="2 13">Belongs to the heat shock protein 70 family.</text>
</comment>
<dbReference type="FunFam" id="3.30.420.40:FF:000071">
    <property type="entry name" value="Molecular chaperone DnaK"/>
    <property type="match status" value="1"/>
</dbReference>
<dbReference type="OrthoDB" id="9766019at2"/>
<evidence type="ECO:0000256" key="4">
    <source>
        <dbReference type="ARBA" id="ARBA00017249"/>
    </source>
</evidence>
<dbReference type="InterPro" id="IPR013126">
    <property type="entry name" value="Hsp_70_fam"/>
</dbReference>
<evidence type="ECO:0000256" key="2">
    <source>
        <dbReference type="ARBA" id="ARBA00007381"/>
    </source>
</evidence>
<sequence length="569" mass="63073">MGRVIGIDLGTTTSEIAYIKNGKPEIIVNRFGSRITPSVVGLTDDNELIVGEKAKGQAILKPDRTVMEVKRLMGTNQRVSLGGKNLLPQEISAMILKDLKKSAEDYLGEEVTEAVITVPSNFTDLQRQATKSAGRKAGLKIERIINEPTAAALAYGINNLNTEENVLVYDLGGGTFDVTVLELFDGILDIKASRGNNKLGGKDFDDRIIEYVVKKFKDRHGINLRENKKAMARVKDAAEKAKIELTTMKNTNIEVPFITVDKDNKPLAIKMRLTREMFEKLICDLVKSTEREIDDAMHAAGFKPEDISTVIAVGGSSKIPCVRKLLVSKFGDKIRDEVNPDEAIALGAAIQAGIKNDEISSKKSVVITDACRYTLGTSIVINGEDRVLEGIYDPIIMRDSKIPCTVKKNYFTVEKNQTRMTIDVYQGDEKKADENISIGEFVLDGIPPRPAGEEEIEVSFTYDLNGILKITAKVLSNGKCIEGIIDTTKLVREEQLSEEELEKWSTCRLAYKGRDVIELGEKKLDSLNGELKLKVKVILDNIKRAIISDNESLIQKYDNELTDLLFNIV</sequence>
<dbReference type="PRINTS" id="PR00301">
    <property type="entry name" value="HEATSHOCK70"/>
</dbReference>
<evidence type="ECO:0000256" key="8">
    <source>
        <dbReference type="ARBA" id="ARBA00023016"/>
    </source>
</evidence>
<keyword evidence="8" id="KW-0346">Stress response</keyword>
<dbReference type="GO" id="GO:0140662">
    <property type="term" value="F:ATP-dependent protein folding chaperone"/>
    <property type="evidence" value="ECO:0007669"/>
    <property type="project" value="InterPro"/>
</dbReference>
<evidence type="ECO:0000313" key="15">
    <source>
        <dbReference type="EMBL" id="CDM68030.1"/>
    </source>
</evidence>
<dbReference type="Gene3D" id="3.30.420.40">
    <property type="match status" value="2"/>
</dbReference>
<dbReference type="RefSeq" id="WP_044036812.1">
    <property type="nucleotide sequence ID" value="NZ_HG917868.1"/>
</dbReference>
<evidence type="ECO:0000256" key="5">
    <source>
        <dbReference type="ARBA" id="ARBA00022553"/>
    </source>
</evidence>
<dbReference type="PATRIC" id="fig|1216932.3.peg.852"/>
<evidence type="ECO:0000256" key="14">
    <source>
        <dbReference type="SAM" id="Coils"/>
    </source>
</evidence>
<evidence type="ECO:0000256" key="3">
    <source>
        <dbReference type="ARBA" id="ARBA00014415"/>
    </source>
</evidence>
<keyword evidence="7 13" id="KW-0067">ATP-binding</keyword>
<dbReference type="Gene3D" id="3.90.640.10">
    <property type="entry name" value="Actin, Chain A, domain 4"/>
    <property type="match status" value="1"/>
</dbReference>
<dbReference type="eggNOG" id="COG0443">
    <property type="taxonomic scope" value="Bacteria"/>
</dbReference>
<accession>W6SEF4</accession>
<keyword evidence="9" id="KW-0143">Chaperone</keyword>
<dbReference type="AlphaFoldDB" id="W6SEF4"/>
<gene>
    <name evidence="15" type="primary">dnaK1</name>
    <name evidence="15" type="ORF">CM240_0866</name>
</gene>
<evidence type="ECO:0000256" key="9">
    <source>
        <dbReference type="ARBA" id="ARBA00023186"/>
    </source>
</evidence>
<evidence type="ECO:0000256" key="12">
    <source>
        <dbReference type="ARBA" id="ARBA00033103"/>
    </source>
</evidence>
<reference evidence="15 16" key="1">
    <citation type="submission" date="2013-11" db="EMBL/GenBank/DDBJ databases">
        <title>Complete genome sequence of Clostridum sp. M2/40.</title>
        <authorList>
            <person name="Wibberg D."/>
            <person name="Puehler A."/>
            <person name="Schlueter A."/>
        </authorList>
    </citation>
    <scope>NUCLEOTIDE SEQUENCE [LARGE SCALE GENOMIC DNA]</scope>
    <source>
        <strain evidence="16">M2/40</strain>
    </source>
</reference>
<evidence type="ECO:0000256" key="1">
    <source>
        <dbReference type="ARBA" id="ARBA00002290"/>
    </source>
</evidence>
<keyword evidence="16" id="KW-1185">Reference proteome</keyword>
<keyword evidence="6 13" id="KW-0547">Nucleotide-binding</keyword>
<dbReference type="PROSITE" id="PS00297">
    <property type="entry name" value="HSP70_1"/>
    <property type="match status" value="1"/>
</dbReference>
<dbReference type="EMBL" id="HG917868">
    <property type="protein sequence ID" value="CDM68030.1"/>
    <property type="molecule type" value="Genomic_DNA"/>
</dbReference>
<evidence type="ECO:0000256" key="10">
    <source>
        <dbReference type="ARBA" id="ARBA00030019"/>
    </source>
</evidence>
<organism evidence="15 16">
    <name type="scientific">Clostridium bornimense</name>
    <dbReference type="NCBI Taxonomy" id="1216932"/>
    <lineage>
        <taxon>Bacteria</taxon>
        <taxon>Bacillati</taxon>
        <taxon>Bacillota</taxon>
        <taxon>Clostridia</taxon>
        <taxon>Eubacteriales</taxon>
        <taxon>Clostridiaceae</taxon>
        <taxon>Clostridium</taxon>
    </lineage>
</organism>
<dbReference type="InterPro" id="IPR018181">
    <property type="entry name" value="Heat_shock_70_CS"/>
</dbReference>
<dbReference type="SUPFAM" id="SSF100920">
    <property type="entry name" value="Heat shock protein 70kD (HSP70), peptide-binding domain"/>
    <property type="match status" value="1"/>
</dbReference>
<keyword evidence="14" id="KW-0175">Coiled coil</keyword>
<protein>
    <recommendedName>
        <fullName evidence="3">Chaperone protein DnaK</fullName>
    </recommendedName>
    <alternativeName>
        <fullName evidence="4">Chaperone protein dnaK</fullName>
    </alternativeName>
    <alternativeName>
        <fullName evidence="12">HSP70</fullName>
    </alternativeName>
    <alternativeName>
        <fullName evidence="11">Heat shock 70 kDa protein</fullName>
    </alternativeName>
    <alternativeName>
        <fullName evidence="10">Heat shock protein 70</fullName>
    </alternativeName>
</protein>
<dbReference type="Gene3D" id="2.60.34.10">
    <property type="entry name" value="Substrate Binding Domain Of DNAk, Chain A, domain 1"/>
    <property type="match status" value="1"/>
</dbReference>
<dbReference type="InterPro" id="IPR029047">
    <property type="entry name" value="HSP70_peptide-bd_sf"/>
</dbReference>
<dbReference type="Proteomes" id="UP000019426">
    <property type="component" value="Chromosome M2/40_rep1"/>
</dbReference>
<proteinExistence type="inferred from homology"/>
<dbReference type="PANTHER" id="PTHR19375">
    <property type="entry name" value="HEAT SHOCK PROTEIN 70KDA"/>
    <property type="match status" value="1"/>
</dbReference>
<dbReference type="STRING" id="1216932.CM240_0866"/>
<evidence type="ECO:0000256" key="7">
    <source>
        <dbReference type="ARBA" id="ARBA00022840"/>
    </source>
</evidence>
<dbReference type="InterPro" id="IPR043129">
    <property type="entry name" value="ATPase_NBD"/>
</dbReference>
<evidence type="ECO:0000256" key="11">
    <source>
        <dbReference type="ARBA" id="ARBA00030945"/>
    </source>
</evidence>
<dbReference type="GO" id="GO:0005524">
    <property type="term" value="F:ATP binding"/>
    <property type="evidence" value="ECO:0007669"/>
    <property type="project" value="UniProtKB-KW"/>
</dbReference>
<comment type="function">
    <text evidence="1">Acts as a chaperone.</text>
</comment>
<dbReference type="PROSITE" id="PS00329">
    <property type="entry name" value="HSP70_2"/>
    <property type="match status" value="1"/>
</dbReference>